<reference evidence="3" key="1">
    <citation type="submission" date="2019-01" db="EMBL/GenBank/DDBJ databases">
        <title>Gri0909 isolated from a small marine red alga.</title>
        <authorList>
            <person name="Kim J."/>
            <person name="Jeong S.E."/>
            <person name="Jeon C.O."/>
        </authorList>
    </citation>
    <scope>NUCLEOTIDE SEQUENCE [LARGE SCALE GENOMIC DNA]</scope>
    <source>
        <strain evidence="3">Gri0909</strain>
    </source>
</reference>
<accession>A0A437QPF9</accession>
<keyword evidence="1" id="KW-1133">Transmembrane helix</keyword>
<protein>
    <submittedName>
        <fullName evidence="2">Uncharacterized protein</fullName>
    </submittedName>
</protein>
<keyword evidence="1" id="KW-0812">Transmembrane</keyword>
<sequence>MLDDAEVQAFQSSYRRASIARTILAFLVCPALPYLSVVVILSSSWAESLDDTLKITFLLSSMAAGMVALIVGLPMYLLLCRWCALSLGHFLFWGGMIAFVLSLPVFLVMPITIPLGVVLSTLLWLTLVKLPPVRIGAWTI</sequence>
<dbReference type="RefSeq" id="WP_127765823.1">
    <property type="nucleotide sequence ID" value="NZ_SADE01000002.1"/>
</dbReference>
<evidence type="ECO:0000313" key="2">
    <source>
        <dbReference type="EMBL" id="RVU36347.1"/>
    </source>
</evidence>
<dbReference type="AlphaFoldDB" id="A0A437QPF9"/>
<gene>
    <name evidence="2" type="ORF">EOI86_14140</name>
</gene>
<organism evidence="2 3">
    <name type="scientific">Hwanghaeella grinnelliae</name>
    <dbReference type="NCBI Taxonomy" id="2500179"/>
    <lineage>
        <taxon>Bacteria</taxon>
        <taxon>Pseudomonadati</taxon>
        <taxon>Pseudomonadota</taxon>
        <taxon>Alphaproteobacteria</taxon>
        <taxon>Rhodospirillales</taxon>
        <taxon>Rhodospirillaceae</taxon>
        <taxon>Hwanghaeella</taxon>
    </lineage>
</organism>
<comment type="caution">
    <text evidence="2">The sequence shown here is derived from an EMBL/GenBank/DDBJ whole genome shotgun (WGS) entry which is preliminary data.</text>
</comment>
<feature type="transmembrane region" description="Helical" evidence="1">
    <location>
        <begin position="91"/>
        <end position="124"/>
    </location>
</feature>
<keyword evidence="1" id="KW-0472">Membrane</keyword>
<evidence type="ECO:0000256" key="1">
    <source>
        <dbReference type="SAM" id="Phobius"/>
    </source>
</evidence>
<dbReference type="Proteomes" id="UP000287447">
    <property type="component" value="Unassembled WGS sequence"/>
</dbReference>
<proteinExistence type="predicted"/>
<name>A0A437QPF9_9PROT</name>
<dbReference type="EMBL" id="SADE01000002">
    <property type="protein sequence ID" value="RVU36347.1"/>
    <property type="molecule type" value="Genomic_DNA"/>
</dbReference>
<feature type="transmembrane region" description="Helical" evidence="1">
    <location>
        <begin position="23"/>
        <end position="45"/>
    </location>
</feature>
<feature type="transmembrane region" description="Helical" evidence="1">
    <location>
        <begin position="57"/>
        <end position="79"/>
    </location>
</feature>
<evidence type="ECO:0000313" key="3">
    <source>
        <dbReference type="Proteomes" id="UP000287447"/>
    </source>
</evidence>
<keyword evidence="3" id="KW-1185">Reference proteome</keyword>